<organism evidence="1 2">
    <name type="scientific">Saccharomyces cerevisiae (strain AWRI1631)</name>
    <name type="common">Baker's yeast</name>
    <dbReference type="NCBI Taxonomy" id="545124"/>
    <lineage>
        <taxon>Eukaryota</taxon>
        <taxon>Fungi</taxon>
        <taxon>Dikarya</taxon>
        <taxon>Ascomycota</taxon>
        <taxon>Saccharomycotina</taxon>
        <taxon>Saccharomycetes</taxon>
        <taxon>Saccharomycetales</taxon>
        <taxon>Saccharomycetaceae</taxon>
        <taxon>Saccharomyces</taxon>
    </lineage>
</organism>
<evidence type="ECO:0000313" key="2">
    <source>
        <dbReference type="Proteomes" id="UP000008988"/>
    </source>
</evidence>
<sequence>MSLSKADRSNRLVTTSFIVARTTGSYIWYSRGTEMEGFSFNETLMGVNSHQKVSMNSGLQTAASKRTFSLVEVTYTPWHFAYSRCSRMFDCSLQLKSTRSDRSLSIETRFVILGDTPRIDMIFSVAKSVSTGSKLIFCLLSVANVLSKGIFCQSTKLVLNLSSTVILQKENESFVRKTLNKLTLPSSTRRPLNCSKMPHRETKKFLNGVFLVSYHSFLLPRIIDNDFRVLKFALRQYKSIAGITDLVKFFGDIFRVTTDIQYQPILPLLLVSHLNFAV</sequence>
<protein>
    <submittedName>
        <fullName evidence="1">Uncharacterized protein</fullName>
    </submittedName>
</protein>
<reference evidence="1 2" key="1">
    <citation type="journal article" date="2008" name="FEMS Yeast Res.">
        <title>Comparative genome analysis of a Saccharomyces cerevisiae wine strain.</title>
        <authorList>
            <person name="Borneman A.R."/>
            <person name="Forgan A.H."/>
            <person name="Pretorius I.S."/>
            <person name="Chambers P.J."/>
        </authorList>
    </citation>
    <scope>NUCLEOTIDE SEQUENCE [LARGE SCALE GENOMIC DNA]</scope>
    <source>
        <strain evidence="1 2">AWRI1631</strain>
    </source>
</reference>
<proteinExistence type="predicted"/>
<evidence type="ECO:0000313" key="1">
    <source>
        <dbReference type="EMBL" id="EDZ71438.1"/>
    </source>
</evidence>
<gene>
    <name evidence="1" type="ORF">AWRI1631_91710</name>
</gene>
<accession>B5VKV6</accession>
<comment type="caution">
    <text evidence="1">The sequence shown here is derived from an EMBL/GenBank/DDBJ whole genome shotgun (WGS) entry which is preliminary data.</text>
</comment>
<dbReference type="EMBL" id="ABSV01001243">
    <property type="protein sequence ID" value="EDZ71438.1"/>
    <property type="molecule type" value="Genomic_DNA"/>
</dbReference>
<name>B5VKV6_YEAS6</name>
<dbReference type="AlphaFoldDB" id="B5VKV6"/>
<dbReference type="Proteomes" id="UP000008988">
    <property type="component" value="Unassembled WGS sequence"/>
</dbReference>